<dbReference type="PANTHER" id="PTHR22990:SF15">
    <property type="entry name" value="F-BOX ONLY PROTEIN 10"/>
    <property type="match status" value="1"/>
</dbReference>
<organism evidence="3 4">
    <name type="scientific">Mytilus coruscus</name>
    <name type="common">Sea mussel</name>
    <dbReference type="NCBI Taxonomy" id="42192"/>
    <lineage>
        <taxon>Eukaryota</taxon>
        <taxon>Metazoa</taxon>
        <taxon>Spiralia</taxon>
        <taxon>Lophotrochozoa</taxon>
        <taxon>Mollusca</taxon>
        <taxon>Bivalvia</taxon>
        <taxon>Autobranchia</taxon>
        <taxon>Pteriomorphia</taxon>
        <taxon>Mytilida</taxon>
        <taxon>Mytiloidea</taxon>
        <taxon>Mytilidae</taxon>
        <taxon>Mytilinae</taxon>
        <taxon>Mytilus</taxon>
    </lineage>
</organism>
<evidence type="ECO:0000259" key="2">
    <source>
        <dbReference type="Pfam" id="PF13229"/>
    </source>
</evidence>
<evidence type="ECO:0000256" key="1">
    <source>
        <dbReference type="ARBA" id="ARBA00022737"/>
    </source>
</evidence>
<dbReference type="SUPFAM" id="SSF51126">
    <property type="entry name" value="Pectin lyase-like"/>
    <property type="match status" value="1"/>
</dbReference>
<dbReference type="Proteomes" id="UP000507470">
    <property type="component" value="Unassembled WGS sequence"/>
</dbReference>
<dbReference type="AlphaFoldDB" id="A0A6J8BVD3"/>
<keyword evidence="4" id="KW-1185">Reference proteome</keyword>
<dbReference type="NCBIfam" id="TIGR03804">
    <property type="entry name" value="para_beta_helix"/>
    <property type="match status" value="1"/>
</dbReference>
<accession>A0A6J8BVD3</accession>
<dbReference type="EMBL" id="CACVKT020003931">
    <property type="protein sequence ID" value="CAC5386834.1"/>
    <property type="molecule type" value="Genomic_DNA"/>
</dbReference>
<reference evidence="3 4" key="1">
    <citation type="submission" date="2020-06" db="EMBL/GenBank/DDBJ databases">
        <authorList>
            <person name="Li R."/>
            <person name="Bekaert M."/>
        </authorList>
    </citation>
    <scope>NUCLEOTIDE SEQUENCE [LARGE SCALE GENOMIC DNA]</scope>
    <source>
        <strain evidence="4">wild</strain>
    </source>
</reference>
<evidence type="ECO:0000313" key="4">
    <source>
        <dbReference type="Proteomes" id="UP000507470"/>
    </source>
</evidence>
<dbReference type="InterPro" id="IPR039448">
    <property type="entry name" value="Beta_helix"/>
</dbReference>
<feature type="domain" description="Right handed beta helix" evidence="2">
    <location>
        <begin position="14"/>
        <end position="145"/>
    </location>
</feature>
<dbReference type="InterPro" id="IPR012334">
    <property type="entry name" value="Pectin_lyas_fold"/>
</dbReference>
<protein>
    <recommendedName>
        <fullName evidence="2">Right handed beta helix domain-containing protein</fullName>
    </recommendedName>
</protein>
<dbReference type="PANTHER" id="PTHR22990">
    <property type="entry name" value="F-BOX ONLY PROTEIN"/>
    <property type="match status" value="1"/>
</dbReference>
<dbReference type="Pfam" id="PF13229">
    <property type="entry name" value="Beta_helix"/>
    <property type="match status" value="1"/>
</dbReference>
<keyword evidence="1" id="KW-0677">Repeat</keyword>
<dbReference type="InterPro" id="IPR011050">
    <property type="entry name" value="Pectin_lyase_fold/virulence"/>
</dbReference>
<sequence>MKALDNQICCQILNGVAIGPNGTATLKGNTISQNKAEGIWCGGKNKYKELNIAKTMVIAVDNIIFQNGLSGVCLEGGCFLLKNNKISDNWAWGIFIQERSSVFAESNDISSNKCGGIRVGMNYSMNYSASKIIIDGNTIKKNSGPDIFRYYLLIVRKFY</sequence>
<evidence type="ECO:0000313" key="3">
    <source>
        <dbReference type="EMBL" id="CAC5386834.1"/>
    </source>
</evidence>
<dbReference type="InterPro" id="IPR022441">
    <property type="entry name" value="Para_beta_helix_rpt-2"/>
</dbReference>
<proteinExistence type="predicted"/>
<dbReference type="InterPro" id="IPR051550">
    <property type="entry name" value="SCF-Subunits/Alg-Epimerases"/>
</dbReference>
<name>A0A6J8BVD3_MYTCO</name>
<gene>
    <name evidence="3" type="ORF">MCOR_22232</name>
</gene>
<dbReference type="Gene3D" id="2.160.20.10">
    <property type="entry name" value="Single-stranded right-handed beta-helix, Pectin lyase-like"/>
    <property type="match status" value="1"/>
</dbReference>